<feature type="transmembrane region" description="Helical" evidence="9">
    <location>
        <begin position="541"/>
        <end position="558"/>
    </location>
</feature>
<dbReference type="EMBL" id="JADGIZ020000006">
    <property type="protein sequence ID" value="KAL2918444.1"/>
    <property type="molecule type" value="Genomic_DNA"/>
</dbReference>
<dbReference type="PANTHER" id="PTHR10519">
    <property type="entry name" value="GABA-B RECEPTOR"/>
    <property type="match status" value="1"/>
</dbReference>
<feature type="transmembrane region" description="Helical" evidence="9">
    <location>
        <begin position="656"/>
        <end position="678"/>
    </location>
</feature>
<dbReference type="InterPro" id="IPR002455">
    <property type="entry name" value="GPCR3_GABA-B"/>
</dbReference>
<evidence type="ECO:0000256" key="3">
    <source>
        <dbReference type="ARBA" id="ARBA00022989"/>
    </source>
</evidence>
<evidence type="ECO:0000256" key="1">
    <source>
        <dbReference type="ARBA" id="ARBA00004370"/>
    </source>
</evidence>
<dbReference type="InterPro" id="IPR001828">
    <property type="entry name" value="ANF_lig-bd_rcpt"/>
</dbReference>
<evidence type="ECO:0000256" key="9">
    <source>
        <dbReference type="SAM" id="Phobius"/>
    </source>
</evidence>
<comment type="caution">
    <text evidence="12">The sequence shown here is derived from an EMBL/GenBank/DDBJ whole genome shotgun (WGS) entry which is preliminary data.</text>
</comment>
<reference evidence="12 13" key="1">
    <citation type="submission" date="2023-09" db="EMBL/GenBank/DDBJ databases">
        <title>Pangenome analysis of Batrachochytrium dendrobatidis and related Chytrids.</title>
        <authorList>
            <person name="Yacoub M.N."/>
            <person name="Stajich J.E."/>
            <person name="James T.Y."/>
        </authorList>
    </citation>
    <scope>NUCLEOTIDE SEQUENCE [LARGE SCALE GENOMIC DNA]</scope>
    <source>
        <strain evidence="12 13">JEL0888</strain>
    </source>
</reference>
<organism evidence="12 13">
    <name type="scientific">Polyrhizophydium stewartii</name>
    <dbReference type="NCBI Taxonomy" id="2732419"/>
    <lineage>
        <taxon>Eukaryota</taxon>
        <taxon>Fungi</taxon>
        <taxon>Fungi incertae sedis</taxon>
        <taxon>Chytridiomycota</taxon>
        <taxon>Chytridiomycota incertae sedis</taxon>
        <taxon>Chytridiomycetes</taxon>
        <taxon>Rhizophydiales</taxon>
        <taxon>Rhizophydiales incertae sedis</taxon>
        <taxon>Polyrhizophydium</taxon>
    </lineage>
</organism>
<feature type="domain" description="Receptor ligand binding region" evidence="11">
    <location>
        <begin position="110"/>
        <end position="363"/>
    </location>
</feature>
<dbReference type="Proteomes" id="UP001527925">
    <property type="component" value="Unassembled WGS sequence"/>
</dbReference>
<keyword evidence="2 9" id="KW-0812">Transmembrane</keyword>
<name>A0ABR4NFY7_9FUNG</name>
<evidence type="ECO:0000256" key="2">
    <source>
        <dbReference type="ARBA" id="ARBA00022692"/>
    </source>
</evidence>
<proteinExistence type="predicted"/>
<feature type="transmembrane region" description="Helical" evidence="9">
    <location>
        <begin position="591"/>
        <end position="613"/>
    </location>
</feature>
<keyword evidence="7" id="KW-0325">Glycoprotein</keyword>
<sequence>MRAHAILVAVSHATLLATVAVLGVRPANKSFATLTLAVVSDYTLYLGDQSLLGARMAVWEANNSTSVLRDATLQLRRITVASGDTQIAAAYDDAVWLCDTIKPAFVISGMPLSTKRIYPLFYRFKLSMQQRFVGMAAIFRYFGWSKIAALYASSGVYPGAVAVAISYFPSQGINIVSSIKVATYNKAVSDLYYPQIADSFVFLKANGLRIILCLVQSIFTVDMVMAANRTGRIGPDYVWAMYSTMINDASLQSRWGKSKESKVEGAIFISPPTGPFFSDPYFQAWRPRFQSMVSWTLSNDLASYTEISATQTDPTKQNYPSSFFYDDPGTNSSPALATMIGYDSITKLVIAFEQLLEDTGSTAQDLANGLLTSNLTLARLLAPFDGLHSLSGFSRFTANGDPGVSPFVVMQHRGNKLDSDTIATGTVTIPEASCEGTFTPNVSAFFWNGNRSFNDVPIDYPKSAEDFVDLDQPLVQLGLTVAAITCLICLGSAAYLQIYRLAPNTVSTTGCESKSLHLFALVNLLGTKYSRIIERINQSHILGLVVTLVVIVMSPLTVESALMPLQSAAVYDAQTDTTVYTCVIAASRSSALVSITPCAIHLLCIGVLVLSFANRNIMSSINDSIECATTAIFLVLISAIASLITSSSRNTITQFATQIVAAAVGGIIGFILILWPYIWRFFLPRIAKHSSMLKHRHHRSRTRSARVNTETRAMDPIVMGEIMRHKVHMTLAATVLEKRLFGRWRCAIVTIFSAPLSILRIETRDGSQIEYIPLSAILSLMLCFSDKIKLAQVKKRRPVE</sequence>
<comment type="subcellular location">
    <subcellularLocation>
        <location evidence="1">Membrane</location>
    </subcellularLocation>
</comment>
<keyword evidence="3 9" id="KW-1133">Transmembrane helix</keyword>
<accession>A0ABR4NFY7</accession>
<evidence type="ECO:0000313" key="13">
    <source>
        <dbReference type="Proteomes" id="UP001527925"/>
    </source>
</evidence>
<evidence type="ECO:0000256" key="7">
    <source>
        <dbReference type="ARBA" id="ARBA00023180"/>
    </source>
</evidence>
<evidence type="ECO:0000259" key="11">
    <source>
        <dbReference type="Pfam" id="PF01094"/>
    </source>
</evidence>
<feature type="transmembrane region" description="Helical" evidence="9">
    <location>
        <begin position="474"/>
        <end position="496"/>
    </location>
</feature>
<dbReference type="PANTHER" id="PTHR10519:SF20">
    <property type="entry name" value="G-PROTEIN COUPLED RECEPTOR 156-RELATED"/>
    <property type="match status" value="1"/>
</dbReference>
<evidence type="ECO:0000256" key="10">
    <source>
        <dbReference type="SAM" id="SignalP"/>
    </source>
</evidence>
<dbReference type="InterPro" id="IPR028082">
    <property type="entry name" value="Peripla_BP_I"/>
</dbReference>
<evidence type="ECO:0000256" key="5">
    <source>
        <dbReference type="ARBA" id="ARBA00023136"/>
    </source>
</evidence>
<feature type="transmembrane region" description="Helical" evidence="9">
    <location>
        <begin position="625"/>
        <end position="644"/>
    </location>
</feature>
<evidence type="ECO:0000256" key="8">
    <source>
        <dbReference type="ARBA" id="ARBA00023224"/>
    </source>
</evidence>
<keyword evidence="4" id="KW-0297">G-protein coupled receptor</keyword>
<dbReference type="Gene3D" id="3.40.50.2300">
    <property type="match status" value="2"/>
</dbReference>
<protein>
    <recommendedName>
        <fullName evidence="11">Receptor ligand binding region domain-containing protein</fullName>
    </recommendedName>
</protein>
<evidence type="ECO:0000256" key="6">
    <source>
        <dbReference type="ARBA" id="ARBA00023170"/>
    </source>
</evidence>
<evidence type="ECO:0000313" key="12">
    <source>
        <dbReference type="EMBL" id="KAL2918444.1"/>
    </source>
</evidence>
<keyword evidence="6" id="KW-0675">Receptor</keyword>
<gene>
    <name evidence="12" type="ORF">HK105_201845</name>
</gene>
<feature type="signal peptide" evidence="10">
    <location>
        <begin position="1"/>
        <end position="23"/>
    </location>
</feature>
<keyword evidence="10" id="KW-0732">Signal</keyword>
<keyword evidence="8" id="KW-0807">Transducer</keyword>
<keyword evidence="5 9" id="KW-0472">Membrane</keyword>
<dbReference type="Pfam" id="PF01094">
    <property type="entry name" value="ANF_receptor"/>
    <property type="match status" value="1"/>
</dbReference>
<dbReference type="SUPFAM" id="SSF53822">
    <property type="entry name" value="Periplasmic binding protein-like I"/>
    <property type="match status" value="1"/>
</dbReference>
<feature type="chain" id="PRO_5047404858" description="Receptor ligand binding region domain-containing protein" evidence="10">
    <location>
        <begin position="24"/>
        <end position="800"/>
    </location>
</feature>
<keyword evidence="13" id="KW-1185">Reference proteome</keyword>
<evidence type="ECO:0000256" key="4">
    <source>
        <dbReference type="ARBA" id="ARBA00023040"/>
    </source>
</evidence>